<dbReference type="Gene3D" id="2.30.280.20">
    <property type="match status" value="1"/>
</dbReference>
<keyword evidence="3" id="KW-0614">Plasmid</keyword>
<dbReference type="Gene3D" id="3.40.1350.10">
    <property type="match status" value="1"/>
</dbReference>
<evidence type="ECO:0000259" key="2">
    <source>
        <dbReference type="Pfam" id="PF18062"/>
    </source>
</evidence>
<evidence type="ECO:0000313" key="4">
    <source>
        <dbReference type="Proteomes" id="UP001214094"/>
    </source>
</evidence>
<organism evidence="3 4">
    <name type="scientific">Ensifer adhaerens</name>
    <name type="common">Sinorhizobium morelense</name>
    <dbReference type="NCBI Taxonomy" id="106592"/>
    <lineage>
        <taxon>Bacteria</taxon>
        <taxon>Pseudomonadati</taxon>
        <taxon>Pseudomonadota</taxon>
        <taxon>Alphaproteobacteria</taxon>
        <taxon>Hyphomicrobiales</taxon>
        <taxon>Rhizobiaceae</taxon>
        <taxon>Sinorhizobium/Ensifer group</taxon>
        <taxon>Ensifer</taxon>
    </lineage>
</organism>
<proteinExistence type="predicted"/>
<dbReference type="EMBL" id="CP121310">
    <property type="protein sequence ID" value="WFP94928.1"/>
    <property type="molecule type" value="Genomic_DNA"/>
</dbReference>
<dbReference type="RefSeq" id="WP_034796815.1">
    <property type="nucleotide sequence ID" value="NZ_CP015882.1"/>
</dbReference>
<dbReference type="GeneID" id="29522235"/>
<feature type="domain" description="Restriction endonuclease AspBHI N-terminal" evidence="2">
    <location>
        <begin position="26"/>
        <end position="211"/>
    </location>
</feature>
<dbReference type="GO" id="GO:0004519">
    <property type="term" value="F:endonuclease activity"/>
    <property type="evidence" value="ECO:0007669"/>
    <property type="project" value="UniProtKB-KW"/>
</dbReference>
<evidence type="ECO:0000313" key="3">
    <source>
        <dbReference type="EMBL" id="WFP94928.1"/>
    </source>
</evidence>
<keyword evidence="3" id="KW-0540">Nuclease</keyword>
<protein>
    <submittedName>
        <fullName evidence="3">Restriction endonuclease</fullName>
        <ecNumber evidence="3">3.1.21.-</ecNumber>
    </submittedName>
</protein>
<keyword evidence="3" id="KW-0255">Endonuclease</keyword>
<keyword evidence="3" id="KW-0378">Hydrolase</keyword>
<geneLocation type="plasmid" evidence="3 4">
    <name>unnamedB</name>
</geneLocation>
<name>A0ABY8HT38_ENSAD</name>
<sequence>MKEIAADNLAQVDLIVDAIYQGGRKGNAGDDPLPRLMRVDSQGGFRYRGKVKAKLEMLVLRTSMDDPDWPDALDADTGIFTYYGDNKEPGRDLHDTGRDGNLILKTIFEDSRSGQAGREAVPPVFLFAKTGTYRDVRFLGLAVPGASDLDASEELVAIWRNVKNERFQNYRSRFTVLDAAVISRKWIDSIIAGQPDHSHAPPAWLRWRKTGKRTPLIAARTLEYRNRSEQLPSDKEGQAMMEAIRVHFKGRPHAFEHCAAALARLMVPDIAALDVTRPSRDGGRDAVGQLRVGSGPSGILVDFALEAKCYTPPTAVGVKDMSRLISRLRHRQFGVLVTTSCVDLQAYKEIKEDLHPILVIAAADIVELLRRNGHGSAQAVSRWLVEEFPLDV</sequence>
<reference evidence="3 4" key="1">
    <citation type="submission" date="2023-03" db="EMBL/GenBank/DDBJ databases">
        <title>Comparative genome and transcriptome analysis combination mining strategies for increasing vitamin B12 production of Ensifer adhaerens strain.</title>
        <authorList>
            <person name="Yongheng L."/>
        </authorList>
    </citation>
    <scope>NUCLEOTIDE SEQUENCE [LARGE SCALE GENOMIC DNA]</scope>
    <source>
        <strain evidence="3 4">Casida A-T305</strain>
        <plasmid evidence="3 4">unnamedB</plasmid>
    </source>
</reference>
<accession>A0ABY8HT38</accession>
<keyword evidence="4" id="KW-1185">Reference proteome</keyword>
<dbReference type="InterPro" id="IPR041409">
    <property type="entry name" value="RE_AspBHI_N"/>
</dbReference>
<dbReference type="GO" id="GO:0016787">
    <property type="term" value="F:hydrolase activity"/>
    <property type="evidence" value="ECO:0007669"/>
    <property type="project" value="UniProtKB-KW"/>
</dbReference>
<dbReference type="InterPro" id="IPR007560">
    <property type="entry name" value="Restrct_endonuc_IV_Mrr"/>
</dbReference>
<dbReference type="Pfam" id="PF18062">
    <property type="entry name" value="RE_AspBHI_N"/>
    <property type="match status" value="1"/>
</dbReference>
<dbReference type="EC" id="3.1.21.-" evidence="3"/>
<gene>
    <name evidence="3" type="ORF">P4B07_27935</name>
</gene>
<evidence type="ECO:0000259" key="1">
    <source>
        <dbReference type="Pfam" id="PF04471"/>
    </source>
</evidence>
<dbReference type="InterPro" id="IPR011856">
    <property type="entry name" value="tRNA_endonuc-like_dom_sf"/>
</dbReference>
<dbReference type="Pfam" id="PF04471">
    <property type="entry name" value="Mrr_cat"/>
    <property type="match status" value="1"/>
</dbReference>
<feature type="domain" description="Restriction endonuclease type IV Mrr" evidence="1">
    <location>
        <begin position="251"/>
        <end position="369"/>
    </location>
</feature>
<dbReference type="Proteomes" id="UP001214094">
    <property type="component" value="Plasmid unnamedB"/>
</dbReference>